<dbReference type="Proteomes" id="UP000266426">
    <property type="component" value="Unassembled WGS sequence"/>
</dbReference>
<evidence type="ECO:0000313" key="3">
    <source>
        <dbReference type="Proteomes" id="UP000266426"/>
    </source>
</evidence>
<reference evidence="2 3" key="1">
    <citation type="journal article" date="2017" name="ISME J.">
        <title>Energy and carbon metabolisms in a deep terrestrial subsurface fluid microbial community.</title>
        <authorList>
            <person name="Momper L."/>
            <person name="Jungbluth S.P."/>
            <person name="Lee M.D."/>
            <person name="Amend J.P."/>
        </authorList>
    </citation>
    <scope>NUCLEOTIDE SEQUENCE [LARGE SCALE GENOMIC DNA]</scope>
    <source>
        <strain evidence="2">SURF_26</strain>
    </source>
</reference>
<protein>
    <recommendedName>
        <fullName evidence="4">Outer membrane lipoprotein carrier protein LolA</fullName>
    </recommendedName>
</protein>
<feature type="chain" id="PRO_5017403679" description="Outer membrane lipoprotein carrier protein LolA" evidence="1">
    <location>
        <begin position="24"/>
        <end position="217"/>
    </location>
</feature>
<evidence type="ECO:0000313" key="2">
    <source>
        <dbReference type="EMBL" id="RJP61894.1"/>
    </source>
</evidence>
<feature type="signal peptide" evidence="1">
    <location>
        <begin position="1"/>
        <end position="23"/>
    </location>
</feature>
<keyword evidence="1" id="KW-0732">Signal</keyword>
<dbReference type="AlphaFoldDB" id="A0A3A4RGV1"/>
<name>A0A3A4RGV1_9BACT</name>
<accession>A0A3A4RGV1</accession>
<comment type="caution">
    <text evidence="2">The sequence shown here is derived from an EMBL/GenBank/DDBJ whole genome shotgun (WGS) entry which is preliminary data.</text>
</comment>
<gene>
    <name evidence="2" type="ORF">C4541_00925</name>
</gene>
<dbReference type="EMBL" id="QZJZ01000007">
    <property type="protein sequence ID" value="RJP61894.1"/>
    <property type="molecule type" value="Genomic_DNA"/>
</dbReference>
<sequence>MRHVLPLCAAIIICCFCVSNLSADQPAGVDPSIISSFQQISDRIEAFDSYQYRLINVTVKNKKARRNEMMFYYRKPTAIRIEWIGPKRLRGQIAVYNNGGMKVVPAWLPFPIAVDPDSDMGKGDGNYPIYNSSIGALMRQVISDMSRASNARILEDAEEFIVYEVVNDSNRALIKIDKATGLPLFIEQYDLNGQLVDGGYFSHFESGHQYPDDFFNL</sequence>
<evidence type="ECO:0008006" key="4">
    <source>
        <dbReference type="Google" id="ProtNLM"/>
    </source>
</evidence>
<proteinExistence type="predicted"/>
<organism evidence="2 3">
    <name type="scientific">Candidatus Auribacter fodinae</name>
    <dbReference type="NCBI Taxonomy" id="2093366"/>
    <lineage>
        <taxon>Bacteria</taxon>
        <taxon>Pseudomonadati</taxon>
        <taxon>Candidatus Auribacterota</taxon>
        <taxon>Candidatus Auribacteria</taxon>
        <taxon>Candidatus Auribacterales</taxon>
        <taxon>Candidatus Auribacteraceae</taxon>
        <taxon>Candidatus Auribacter</taxon>
    </lineage>
</organism>
<evidence type="ECO:0000256" key="1">
    <source>
        <dbReference type="SAM" id="SignalP"/>
    </source>
</evidence>